<comment type="similarity">
    <text evidence="1">Belongs to the CDC123 family.</text>
</comment>
<accession>A0A7I8VL53</accession>
<keyword evidence="4" id="KW-1185">Reference proteome</keyword>
<evidence type="ECO:0000256" key="2">
    <source>
        <dbReference type="SAM" id="MobiDB-lite"/>
    </source>
</evidence>
<organism evidence="3 4">
    <name type="scientific">Dimorphilus gyrociliatus</name>
    <dbReference type="NCBI Taxonomy" id="2664684"/>
    <lineage>
        <taxon>Eukaryota</taxon>
        <taxon>Metazoa</taxon>
        <taxon>Spiralia</taxon>
        <taxon>Lophotrochozoa</taxon>
        <taxon>Annelida</taxon>
        <taxon>Polychaeta</taxon>
        <taxon>Polychaeta incertae sedis</taxon>
        <taxon>Dinophilidae</taxon>
        <taxon>Dimorphilus</taxon>
    </lineage>
</organism>
<dbReference type="Pfam" id="PF07065">
    <property type="entry name" value="D123"/>
    <property type="match status" value="1"/>
</dbReference>
<dbReference type="AlphaFoldDB" id="A0A7I8VL53"/>
<gene>
    <name evidence="3" type="ORF">DGYR_LOCUS5050</name>
</gene>
<evidence type="ECO:0000313" key="4">
    <source>
        <dbReference type="Proteomes" id="UP000549394"/>
    </source>
</evidence>
<feature type="region of interest" description="Disordered" evidence="2">
    <location>
        <begin position="33"/>
        <end position="62"/>
    </location>
</feature>
<comment type="caution">
    <text evidence="3">The sequence shown here is derived from an EMBL/GenBank/DDBJ whole genome shotgun (WGS) entry which is preliminary data.</text>
</comment>
<protein>
    <submittedName>
        <fullName evidence="3">DgyrCDS5304</fullName>
    </submittedName>
</protein>
<reference evidence="3 4" key="1">
    <citation type="submission" date="2020-08" db="EMBL/GenBank/DDBJ databases">
        <authorList>
            <person name="Hejnol A."/>
        </authorList>
    </citation>
    <scope>NUCLEOTIDE SEQUENCE [LARGE SCALE GENOMIC DNA]</scope>
</reference>
<feature type="compositionally biased region" description="Acidic residues" evidence="2">
    <location>
        <begin position="42"/>
        <end position="51"/>
    </location>
</feature>
<dbReference type="Proteomes" id="UP000549394">
    <property type="component" value="Unassembled WGS sequence"/>
</dbReference>
<sequence>MYRIIQLPKEVYQYLLCDGIVLPKGSCGPKTTYDGASIDSDSSWDEEETDDKESQNQPHFPDFDNEIRGAIKALGGAVFPKLNWSAPRDACWMMSGNSLKCYHPSDVYLALKSSNFIMRDLTEAYIKCEDYENTKPREKFDLILKRYHELNPACEFRCFVKKRKFIAISQRYCDTFYSHIEEEREAIMNDLHSFFENNIKERFEFSDVFDVYRPQPNKKYVIDFNPFGSVTDSLLFDWNEIEDPEFLDKFTLPKDYIKYDTCFRFVTGNNSVQPNPIRCSSSIPQDFLDLSAGTDVDKLMDFMKLSKNDIQ</sequence>
<evidence type="ECO:0000256" key="1">
    <source>
        <dbReference type="ARBA" id="ARBA00011047"/>
    </source>
</evidence>
<dbReference type="InterPro" id="IPR009772">
    <property type="entry name" value="CDC123"/>
</dbReference>
<dbReference type="EMBL" id="CAJFCJ010000006">
    <property type="protein sequence ID" value="CAD5116413.1"/>
    <property type="molecule type" value="Genomic_DNA"/>
</dbReference>
<dbReference type="PANTHER" id="PTHR15323:SF6">
    <property type="entry name" value="CELL DIVISION CYCLE PROTEIN 123 HOMOLOG"/>
    <property type="match status" value="1"/>
</dbReference>
<name>A0A7I8VL53_9ANNE</name>
<proteinExistence type="inferred from homology"/>
<dbReference type="GO" id="GO:0005737">
    <property type="term" value="C:cytoplasm"/>
    <property type="evidence" value="ECO:0007669"/>
    <property type="project" value="TreeGrafter"/>
</dbReference>
<dbReference type="PANTHER" id="PTHR15323">
    <property type="entry name" value="D123 PROTEIN"/>
    <property type="match status" value="1"/>
</dbReference>
<evidence type="ECO:0000313" key="3">
    <source>
        <dbReference type="EMBL" id="CAD5116413.1"/>
    </source>
</evidence>
<dbReference type="OrthoDB" id="360540at2759"/>